<reference evidence="2 3" key="1">
    <citation type="journal article" date="2005" name="Nature">
        <title>The map-based sequence of the rice genome.</title>
        <authorList>
            <consortium name="International rice genome sequencing project (IRGSP)"/>
            <person name="Matsumoto T."/>
            <person name="Wu J."/>
            <person name="Kanamori H."/>
            <person name="Katayose Y."/>
            <person name="Fujisawa M."/>
            <person name="Namiki N."/>
            <person name="Mizuno H."/>
            <person name="Yamamoto K."/>
            <person name="Antonio B.A."/>
            <person name="Baba T."/>
            <person name="Sakata K."/>
            <person name="Nagamura Y."/>
            <person name="Aoki H."/>
            <person name="Arikawa K."/>
            <person name="Arita K."/>
            <person name="Bito T."/>
            <person name="Chiden Y."/>
            <person name="Fujitsuka N."/>
            <person name="Fukunaka R."/>
            <person name="Hamada M."/>
            <person name="Harada C."/>
            <person name="Hayashi A."/>
            <person name="Hijishita S."/>
            <person name="Honda M."/>
            <person name="Hosokawa S."/>
            <person name="Ichikawa Y."/>
            <person name="Idonuma A."/>
            <person name="Iijima M."/>
            <person name="Ikeda M."/>
            <person name="Ikeno M."/>
            <person name="Ito K."/>
            <person name="Ito S."/>
            <person name="Ito T."/>
            <person name="Ito Y."/>
            <person name="Ito Y."/>
            <person name="Iwabuchi A."/>
            <person name="Kamiya K."/>
            <person name="Karasawa W."/>
            <person name="Kurita K."/>
            <person name="Katagiri S."/>
            <person name="Kikuta A."/>
            <person name="Kobayashi H."/>
            <person name="Kobayashi N."/>
            <person name="Machita K."/>
            <person name="Maehara T."/>
            <person name="Masukawa M."/>
            <person name="Mizubayashi T."/>
            <person name="Mukai Y."/>
            <person name="Nagasaki H."/>
            <person name="Nagata Y."/>
            <person name="Naito S."/>
            <person name="Nakashima M."/>
            <person name="Nakama Y."/>
            <person name="Nakamichi Y."/>
            <person name="Nakamura M."/>
            <person name="Meguro A."/>
            <person name="Negishi M."/>
            <person name="Ohta I."/>
            <person name="Ohta T."/>
            <person name="Okamoto M."/>
            <person name="Ono N."/>
            <person name="Saji S."/>
            <person name="Sakaguchi M."/>
            <person name="Sakai K."/>
            <person name="Shibata M."/>
            <person name="Shimokawa T."/>
            <person name="Song J."/>
            <person name="Takazaki Y."/>
            <person name="Terasawa K."/>
            <person name="Tsugane M."/>
            <person name="Tsuji K."/>
            <person name="Ueda S."/>
            <person name="Waki K."/>
            <person name="Yamagata H."/>
            <person name="Yamamoto M."/>
            <person name="Yamamoto S."/>
            <person name="Yamane H."/>
            <person name="Yoshiki S."/>
            <person name="Yoshihara R."/>
            <person name="Yukawa K."/>
            <person name="Zhong H."/>
            <person name="Yano M."/>
            <person name="Yuan Q."/>
            <person name="Ouyang S."/>
            <person name="Liu J."/>
            <person name="Jones K.M."/>
            <person name="Gansberger K."/>
            <person name="Moffat K."/>
            <person name="Hill J."/>
            <person name="Bera J."/>
            <person name="Fadrosh D."/>
            <person name="Jin S."/>
            <person name="Johri S."/>
            <person name="Kim M."/>
            <person name="Overton L."/>
            <person name="Reardon M."/>
            <person name="Tsitrin T."/>
            <person name="Vuong H."/>
            <person name="Weaver B."/>
            <person name="Ciecko A."/>
            <person name="Tallon L."/>
            <person name="Jackson J."/>
            <person name="Pai G."/>
            <person name="Aken S.V."/>
            <person name="Utterback T."/>
            <person name="Reidmuller S."/>
            <person name="Feldblyum T."/>
            <person name="Hsiao J."/>
            <person name="Zismann V."/>
            <person name="Iobst S."/>
            <person name="de Vazeille A.R."/>
            <person name="Buell C.R."/>
            <person name="Ying K."/>
            <person name="Li Y."/>
            <person name="Lu T."/>
            <person name="Huang Y."/>
            <person name="Zhao Q."/>
            <person name="Feng Q."/>
            <person name="Zhang L."/>
            <person name="Zhu J."/>
            <person name="Weng Q."/>
            <person name="Mu J."/>
            <person name="Lu Y."/>
            <person name="Fan D."/>
            <person name="Liu Y."/>
            <person name="Guan J."/>
            <person name="Zhang Y."/>
            <person name="Yu S."/>
            <person name="Liu X."/>
            <person name="Zhang Y."/>
            <person name="Hong G."/>
            <person name="Han B."/>
            <person name="Choisne N."/>
            <person name="Demange N."/>
            <person name="Orjeda G."/>
            <person name="Samain S."/>
            <person name="Cattolico L."/>
            <person name="Pelletier E."/>
            <person name="Couloux A."/>
            <person name="Segurens B."/>
            <person name="Wincker P."/>
            <person name="D'Hont A."/>
            <person name="Scarpelli C."/>
            <person name="Weissenbach J."/>
            <person name="Salanoubat M."/>
            <person name="Quetier F."/>
            <person name="Yu Y."/>
            <person name="Kim H.R."/>
            <person name="Rambo T."/>
            <person name="Currie J."/>
            <person name="Collura K."/>
            <person name="Luo M."/>
            <person name="Yang T."/>
            <person name="Ammiraju J.S.S."/>
            <person name="Engler F."/>
            <person name="Soderlund C."/>
            <person name="Wing R.A."/>
            <person name="Palmer L.E."/>
            <person name="de la Bastide M."/>
            <person name="Spiegel L."/>
            <person name="Nascimento L."/>
            <person name="Zutavern T."/>
            <person name="O'Shaughnessy A."/>
            <person name="Dike S."/>
            <person name="Dedhia N."/>
            <person name="Preston R."/>
            <person name="Balija V."/>
            <person name="McCombie W.R."/>
            <person name="Chow T."/>
            <person name="Chen H."/>
            <person name="Chung M."/>
            <person name="Chen C."/>
            <person name="Shaw J."/>
            <person name="Wu H."/>
            <person name="Hsiao K."/>
            <person name="Chao Y."/>
            <person name="Chu M."/>
            <person name="Cheng C."/>
            <person name="Hour A."/>
            <person name="Lee P."/>
            <person name="Lin S."/>
            <person name="Lin Y."/>
            <person name="Liou J."/>
            <person name="Liu S."/>
            <person name="Hsing Y."/>
            <person name="Raghuvanshi S."/>
            <person name="Mohanty A."/>
            <person name="Bharti A.K."/>
            <person name="Gaur A."/>
            <person name="Gupta V."/>
            <person name="Kumar D."/>
            <person name="Ravi V."/>
            <person name="Vij S."/>
            <person name="Kapur A."/>
            <person name="Khurana P."/>
            <person name="Khurana P."/>
            <person name="Khurana J.P."/>
            <person name="Tyagi A.K."/>
            <person name="Gaikwad K."/>
            <person name="Singh A."/>
            <person name="Dalal V."/>
            <person name="Srivastava S."/>
            <person name="Dixit A."/>
            <person name="Pal A.K."/>
            <person name="Ghazi I.A."/>
            <person name="Yadav M."/>
            <person name="Pandit A."/>
            <person name="Bhargava A."/>
            <person name="Sureshbabu K."/>
            <person name="Batra K."/>
            <person name="Sharma T.R."/>
            <person name="Mohapatra T."/>
            <person name="Singh N.K."/>
            <person name="Messing J."/>
            <person name="Nelson A.B."/>
            <person name="Fuks G."/>
            <person name="Kavchok S."/>
            <person name="Keizer G."/>
            <person name="Linton E."/>
            <person name="Llaca V."/>
            <person name="Song R."/>
            <person name="Tanyolac B."/>
            <person name="Young S."/>
            <person name="Ho-Il K."/>
            <person name="Hahn J.H."/>
            <person name="Sangsakoo G."/>
            <person name="Vanavichit A."/>
            <person name="de Mattos Luiz.A.T."/>
            <person name="Zimmer P.D."/>
            <person name="Malone G."/>
            <person name="Dellagostin O."/>
            <person name="de Oliveira A.C."/>
            <person name="Bevan M."/>
            <person name="Bancroft I."/>
            <person name="Minx P."/>
            <person name="Cordum H."/>
            <person name="Wilson R."/>
            <person name="Cheng Z."/>
            <person name="Jin W."/>
            <person name="Jiang J."/>
            <person name="Leong S.A."/>
            <person name="Iwama H."/>
            <person name="Gojobori T."/>
            <person name="Itoh T."/>
            <person name="Niimura Y."/>
            <person name="Fujii Y."/>
            <person name="Habara T."/>
            <person name="Sakai H."/>
            <person name="Sato Y."/>
            <person name="Wilson G."/>
            <person name="Kumar K."/>
            <person name="McCouch S."/>
            <person name="Juretic N."/>
            <person name="Hoen D."/>
            <person name="Wright S."/>
            <person name="Bruskiewich R."/>
            <person name="Bureau T."/>
            <person name="Miyao A."/>
            <person name="Hirochika H."/>
            <person name="Nishikawa T."/>
            <person name="Kadowaki K."/>
            <person name="Sugiura M."/>
            <person name="Burr B."/>
            <person name="Sasaki T."/>
        </authorList>
    </citation>
    <scope>NUCLEOTIDE SEQUENCE [LARGE SCALE GENOMIC DNA]</scope>
    <source>
        <strain evidence="3">cv. Nipponbare</strain>
    </source>
</reference>
<evidence type="ECO:0000313" key="3">
    <source>
        <dbReference type="Proteomes" id="UP000000763"/>
    </source>
</evidence>
<gene>
    <name evidence="2" type="ordered locus">Os01g0302800</name>
</gene>
<proteinExistence type="predicted"/>
<dbReference type="AlphaFoldDB" id="A0A0P0V226"/>
<feature type="region of interest" description="Disordered" evidence="1">
    <location>
        <begin position="53"/>
        <end position="128"/>
    </location>
</feature>
<dbReference type="EMBL" id="AP008207">
    <property type="protein sequence ID" value="BAF04742.1"/>
    <property type="molecule type" value="Genomic_DNA"/>
</dbReference>
<sequence>KKKRSAVSSSSSPLAAPLSLPPPIHQSAGRCILLAAGSRAFGLVASKSDGWRKVAGSGASETRSSWREAAGQRVPPTVGSDKVRSRATGGRIRWQLGSRAADPVSARGMGGGSGGDGDLGRESGEHGR</sequence>
<evidence type="ECO:0000256" key="1">
    <source>
        <dbReference type="SAM" id="MobiDB-lite"/>
    </source>
</evidence>
<protein>
    <submittedName>
        <fullName evidence="2">Os01g0302800 protein</fullName>
    </submittedName>
</protein>
<accession>A0A0P0V226</accession>
<feature type="region of interest" description="Disordered" evidence="1">
    <location>
        <begin position="1"/>
        <end position="22"/>
    </location>
</feature>
<feature type="non-terminal residue" evidence="2">
    <location>
        <position position="1"/>
    </location>
</feature>
<dbReference type="Gramene" id="Os01t0302800-01">
    <property type="protein sequence ID" value="Os01t0302800-01"/>
    <property type="gene ID" value="Os01g0302800"/>
</dbReference>
<reference evidence="3" key="2">
    <citation type="journal article" date="2008" name="Nucleic Acids Res.">
        <title>The rice annotation project database (RAP-DB): 2008 update.</title>
        <authorList>
            <consortium name="The rice annotation project (RAP)"/>
        </authorList>
    </citation>
    <scope>GENOME REANNOTATION</scope>
    <source>
        <strain evidence="3">cv. Nipponbare</strain>
    </source>
</reference>
<organism evidence="2 3">
    <name type="scientific">Oryza sativa subsp. japonica</name>
    <name type="common">Rice</name>
    <dbReference type="NCBI Taxonomy" id="39947"/>
    <lineage>
        <taxon>Eukaryota</taxon>
        <taxon>Viridiplantae</taxon>
        <taxon>Streptophyta</taxon>
        <taxon>Embryophyta</taxon>
        <taxon>Tracheophyta</taxon>
        <taxon>Spermatophyta</taxon>
        <taxon>Magnoliopsida</taxon>
        <taxon>Liliopsida</taxon>
        <taxon>Poales</taxon>
        <taxon>Poaceae</taxon>
        <taxon>BOP clade</taxon>
        <taxon>Oryzoideae</taxon>
        <taxon>Oryzeae</taxon>
        <taxon>Oryzinae</taxon>
        <taxon>Oryza</taxon>
        <taxon>Oryza sativa</taxon>
    </lineage>
</organism>
<feature type="compositionally biased region" description="Low complexity" evidence="1">
    <location>
        <begin position="1"/>
        <end position="18"/>
    </location>
</feature>
<dbReference type="Proteomes" id="UP000000763">
    <property type="component" value="Chromosome 1"/>
</dbReference>
<feature type="compositionally biased region" description="Basic and acidic residues" evidence="1">
    <location>
        <begin position="118"/>
        <end position="128"/>
    </location>
</feature>
<name>A0A0P0V226_ORYSJ</name>
<dbReference type="KEGG" id="dosa:Os01g0302800"/>
<evidence type="ECO:0000313" key="2">
    <source>
        <dbReference type="EMBL" id="BAF04742.1"/>
    </source>
</evidence>
<feature type="compositionally biased region" description="Gly residues" evidence="1">
    <location>
        <begin position="108"/>
        <end position="117"/>
    </location>
</feature>